<dbReference type="EMBL" id="JAOPKA010000011">
    <property type="protein sequence ID" value="MCU4742819.1"/>
    <property type="molecule type" value="Genomic_DNA"/>
</dbReference>
<dbReference type="SUPFAM" id="SSF54593">
    <property type="entry name" value="Glyoxalase/Bleomycin resistance protein/Dihydroxybiphenyl dioxygenase"/>
    <property type="match status" value="1"/>
</dbReference>
<dbReference type="GO" id="GO:0004462">
    <property type="term" value="F:lactoylglutathione lyase activity"/>
    <property type="evidence" value="ECO:0007669"/>
    <property type="project" value="TreeGrafter"/>
</dbReference>
<dbReference type="PROSITE" id="PS51819">
    <property type="entry name" value="VOC"/>
    <property type="match status" value="1"/>
</dbReference>
<gene>
    <name evidence="2" type="ORF">OB960_15635</name>
</gene>
<evidence type="ECO:0000313" key="3">
    <source>
        <dbReference type="Proteomes" id="UP001321018"/>
    </source>
</evidence>
<dbReference type="Pfam" id="PF00903">
    <property type="entry name" value="Glyoxalase"/>
    <property type="match status" value="1"/>
</dbReference>
<proteinExistence type="predicted"/>
<dbReference type="PANTHER" id="PTHR46036:SF5">
    <property type="entry name" value="LACTOYLGLUTATHIONE LYASE"/>
    <property type="match status" value="1"/>
</dbReference>
<dbReference type="InterPro" id="IPR004360">
    <property type="entry name" value="Glyas_Fos-R_dOase_dom"/>
</dbReference>
<reference evidence="2" key="1">
    <citation type="submission" date="2022-09" db="EMBL/GenBank/DDBJ databases">
        <title>Enrichment on poylsaccharides allowed isolation of novel metabolic and taxonomic groups of Haloarchaea.</title>
        <authorList>
            <person name="Sorokin D.Y."/>
            <person name="Elcheninov A.G."/>
            <person name="Khizhniak T.V."/>
            <person name="Kolganova T.V."/>
            <person name="Kublanov I.V."/>
        </authorList>
    </citation>
    <scope>NUCLEOTIDE SEQUENCE</scope>
    <source>
        <strain evidence="2">AArc-xg1-1</strain>
    </source>
</reference>
<feature type="domain" description="VOC" evidence="1">
    <location>
        <begin position="2"/>
        <end position="127"/>
    </location>
</feature>
<dbReference type="Gene3D" id="3.10.180.10">
    <property type="entry name" value="2,3-Dihydroxybiphenyl 1,2-Dioxygenase, domain 1"/>
    <property type="match status" value="1"/>
</dbReference>
<dbReference type="InterPro" id="IPR029068">
    <property type="entry name" value="Glyas_Bleomycin-R_OHBP_Dase"/>
</dbReference>
<protein>
    <submittedName>
        <fullName evidence="2">VOC family protein</fullName>
    </submittedName>
</protein>
<dbReference type="RefSeq" id="WP_338004636.1">
    <property type="nucleotide sequence ID" value="NZ_JAOPKA010000011.1"/>
</dbReference>
<dbReference type="AlphaFoldDB" id="A0AAP3E3B7"/>
<dbReference type="InterPro" id="IPR037523">
    <property type="entry name" value="VOC_core"/>
</dbReference>
<organism evidence="2 3">
    <name type="scientific">Natronoglomus mannanivorans</name>
    <dbReference type="NCBI Taxonomy" id="2979990"/>
    <lineage>
        <taxon>Archaea</taxon>
        <taxon>Methanobacteriati</taxon>
        <taxon>Methanobacteriota</taxon>
        <taxon>Stenosarchaea group</taxon>
        <taxon>Halobacteria</taxon>
        <taxon>Halobacteriales</taxon>
        <taxon>Natrialbaceae</taxon>
        <taxon>Natronoglomus</taxon>
    </lineage>
</organism>
<sequence length="129" mass="14269">MDVLHTAIWVDDVEAMKAFYTEGLGLEYSREFVGDDGVTNYFLTGESDTELQFKYDEDEDESGGREVEPSGFDHTAIAVTEIDDTVDTLVAEYGGSVDQEPTTMDDMGVRISFVSDPDGYGVELIETLE</sequence>
<dbReference type="PANTHER" id="PTHR46036">
    <property type="entry name" value="LACTOYLGLUTATHIONE LYASE"/>
    <property type="match status" value="1"/>
</dbReference>
<dbReference type="GO" id="GO:0019243">
    <property type="term" value="P:methylglyoxal catabolic process to D-lactate via S-lactoyl-glutathione"/>
    <property type="evidence" value="ECO:0007669"/>
    <property type="project" value="TreeGrafter"/>
</dbReference>
<evidence type="ECO:0000259" key="1">
    <source>
        <dbReference type="PROSITE" id="PS51819"/>
    </source>
</evidence>
<dbReference type="GO" id="GO:0005737">
    <property type="term" value="C:cytoplasm"/>
    <property type="evidence" value="ECO:0007669"/>
    <property type="project" value="TreeGrafter"/>
</dbReference>
<evidence type="ECO:0000313" key="2">
    <source>
        <dbReference type="EMBL" id="MCU4742819.1"/>
    </source>
</evidence>
<name>A0AAP3E3B7_9EURY</name>
<comment type="caution">
    <text evidence="2">The sequence shown here is derived from an EMBL/GenBank/DDBJ whole genome shotgun (WGS) entry which is preliminary data.</text>
</comment>
<dbReference type="Proteomes" id="UP001321018">
    <property type="component" value="Unassembled WGS sequence"/>
</dbReference>
<accession>A0AAP3E3B7</accession>